<keyword evidence="1" id="KW-0472">Membrane</keyword>
<keyword evidence="3" id="KW-1185">Reference proteome</keyword>
<comment type="caution">
    <text evidence="2">The sequence shown here is derived from an EMBL/GenBank/DDBJ whole genome shotgun (WGS) entry which is preliminary data.</text>
</comment>
<evidence type="ECO:0000256" key="1">
    <source>
        <dbReference type="SAM" id="Phobius"/>
    </source>
</evidence>
<sequence>MVGQNSANYAKDSFWINAIVLVAMIVTGKFKDDAAGQRDRAHFCLYVTTRVDDSEFHDGAQLTGSLERVISDKLISRVKEHLPNWVQNSVLRKNDDVVETRKQPASAVTRHVLTTGHVIDPICASRILLRHSNPRFLRFAEAVAINRMKPTLCVQKQLLVNLTLPWT</sequence>
<dbReference type="EMBL" id="QNGE01000497">
    <property type="protein sequence ID" value="KAA3680235.1"/>
    <property type="molecule type" value="Genomic_DNA"/>
</dbReference>
<keyword evidence="1" id="KW-1133">Transmembrane helix</keyword>
<dbReference type="AlphaFoldDB" id="A0A5J4NX96"/>
<proteinExistence type="predicted"/>
<keyword evidence="1" id="KW-0812">Transmembrane</keyword>
<accession>A0A5J4NX96</accession>
<evidence type="ECO:0000313" key="3">
    <source>
        <dbReference type="Proteomes" id="UP000324629"/>
    </source>
</evidence>
<name>A0A5J4NX96_9TREM</name>
<gene>
    <name evidence="2" type="ORF">DEA37_0006055</name>
</gene>
<organism evidence="2 3">
    <name type="scientific">Paragonimus westermani</name>
    <dbReference type="NCBI Taxonomy" id="34504"/>
    <lineage>
        <taxon>Eukaryota</taxon>
        <taxon>Metazoa</taxon>
        <taxon>Spiralia</taxon>
        <taxon>Lophotrochozoa</taxon>
        <taxon>Platyhelminthes</taxon>
        <taxon>Trematoda</taxon>
        <taxon>Digenea</taxon>
        <taxon>Plagiorchiida</taxon>
        <taxon>Troglotremata</taxon>
        <taxon>Troglotrematidae</taxon>
        <taxon>Paragonimus</taxon>
    </lineage>
</organism>
<evidence type="ECO:0000313" key="2">
    <source>
        <dbReference type="EMBL" id="KAA3680235.1"/>
    </source>
</evidence>
<protein>
    <submittedName>
        <fullName evidence="2">Uncharacterized protein</fullName>
    </submittedName>
</protein>
<feature type="transmembrane region" description="Helical" evidence="1">
    <location>
        <begin position="14"/>
        <end position="30"/>
    </location>
</feature>
<dbReference type="Proteomes" id="UP000324629">
    <property type="component" value="Unassembled WGS sequence"/>
</dbReference>
<reference evidence="2 3" key="1">
    <citation type="journal article" date="2019" name="Gigascience">
        <title>Whole-genome sequence of the oriental lung fluke Paragonimus westermani.</title>
        <authorList>
            <person name="Oey H."/>
            <person name="Zakrzewski M."/>
            <person name="Narain K."/>
            <person name="Devi K.R."/>
            <person name="Agatsuma T."/>
            <person name="Nawaratna S."/>
            <person name="Gobert G.N."/>
            <person name="Jones M.K."/>
            <person name="Ragan M.A."/>
            <person name="McManus D.P."/>
            <person name="Krause L."/>
        </authorList>
    </citation>
    <scope>NUCLEOTIDE SEQUENCE [LARGE SCALE GENOMIC DNA]</scope>
    <source>
        <strain evidence="2 3">IND2009</strain>
    </source>
</reference>